<evidence type="ECO:0000313" key="3">
    <source>
        <dbReference type="Proteomes" id="UP000813444"/>
    </source>
</evidence>
<keyword evidence="1" id="KW-0812">Transmembrane</keyword>
<feature type="transmembrane region" description="Helical" evidence="1">
    <location>
        <begin position="58"/>
        <end position="83"/>
    </location>
</feature>
<comment type="caution">
    <text evidence="2">The sequence shown here is derived from an EMBL/GenBank/DDBJ whole genome shotgun (WGS) entry which is preliminary data.</text>
</comment>
<protein>
    <submittedName>
        <fullName evidence="2">Uncharacterized protein</fullName>
    </submittedName>
</protein>
<dbReference type="EMBL" id="JAGPNK010000001">
    <property type="protein sequence ID" value="KAH7328524.1"/>
    <property type="molecule type" value="Genomic_DNA"/>
</dbReference>
<dbReference type="Proteomes" id="UP000813444">
    <property type="component" value="Unassembled WGS sequence"/>
</dbReference>
<accession>A0A8K0T7F4</accession>
<keyword evidence="1" id="KW-0472">Membrane</keyword>
<proteinExistence type="predicted"/>
<feature type="transmembrane region" description="Helical" evidence="1">
    <location>
        <begin position="231"/>
        <end position="251"/>
    </location>
</feature>
<organism evidence="2 3">
    <name type="scientific">Stachybotrys elegans</name>
    <dbReference type="NCBI Taxonomy" id="80388"/>
    <lineage>
        <taxon>Eukaryota</taxon>
        <taxon>Fungi</taxon>
        <taxon>Dikarya</taxon>
        <taxon>Ascomycota</taxon>
        <taxon>Pezizomycotina</taxon>
        <taxon>Sordariomycetes</taxon>
        <taxon>Hypocreomycetidae</taxon>
        <taxon>Hypocreales</taxon>
        <taxon>Stachybotryaceae</taxon>
        <taxon>Stachybotrys</taxon>
    </lineage>
</organism>
<evidence type="ECO:0000256" key="1">
    <source>
        <dbReference type="SAM" id="Phobius"/>
    </source>
</evidence>
<keyword evidence="3" id="KW-1185">Reference proteome</keyword>
<sequence length="301" mass="33374">MGMNGGGGGGGFEALALDATVGCLPFCYVTKGTGRTRRVGAKLLSIVIRARGTRSWRAVGGVGGFYFVGFRQGKIVVLVVMGFVALKVGHFQGKIVGYFFFCHATSVMSILCAEWLPHRRRRGKEGRKRRKSPTLKMLCRLCGVSFIGAYEGFQVAQLSPSSKLPTSLGIRSNHLRPVLLRPGQSPFAIRHSPHRQSSHIPCRFLRYRGTEEPRNSRSMSLCSRLRIRAGHGHSCIVTVFIHVILLVNFFGSSPIHTRKRYLWYTGMGSSRPTLATAGRVRRTKVLILERKQMGKTGKRLS</sequence>
<dbReference type="AlphaFoldDB" id="A0A8K0T7F4"/>
<feature type="transmembrane region" description="Helical" evidence="1">
    <location>
        <begin position="95"/>
        <end position="116"/>
    </location>
</feature>
<keyword evidence="1" id="KW-1133">Transmembrane helix</keyword>
<reference evidence="2" key="1">
    <citation type="journal article" date="2021" name="Nat. Commun.">
        <title>Genetic determinants of endophytism in the Arabidopsis root mycobiome.</title>
        <authorList>
            <person name="Mesny F."/>
            <person name="Miyauchi S."/>
            <person name="Thiergart T."/>
            <person name="Pickel B."/>
            <person name="Atanasova L."/>
            <person name="Karlsson M."/>
            <person name="Huettel B."/>
            <person name="Barry K.W."/>
            <person name="Haridas S."/>
            <person name="Chen C."/>
            <person name="Bauer D."/>
            <person name="Andreopoulos W."/>
            <person name="Pangilinan J."/>
            <person name="LaButti K."/>
            <person name="Riley R."/>
            <person name="Lipzen A."/>
            <person name="Clum A."/>
            <person name="Drula E."/>
            <person name="Henrissat B."/>
            <person name="Kohler A."/>
            <person name="Grigoriev I.V."/>
            <person name="Martin F.M."/>
            <person name="Hacquard S."/>
        </authorList>
    </citation>
    <scope>NUCLEOTIDE SEQUENCE</scope>
    <source>
        <strain evidence="2">MPI-CAGE-CH-0235</strain>
    </source>
</reference>
<evidence type="ECO:0000313" key="2">
    <source>
        <dbReference type="EMBL" id="KAH7328524.1"/>
    </source>
</evidence>
<feature type="transmembrane region" description="Helical" evidence="1">
    <location>
        <begin position="137"/>
        <end position="156"/>
    </location>
</feature>
<name>A0A8K0T7F4_9HYPO</name>
<gene>
    <name evidence="2" type="ORF">B0I35DRAFT_20262</name>
</gene>